<name>A0A200R0J3_MACCD</name>
<dbReference type="FunCoup" id="A0A200R0J3">
    <property type="interactions" value="13"/>
</dbReference>
<dbReference type="OMA" id="HWEDLMN"/>
<dbReference type="InterPro" id="IPR006904">
    <property type="entry name" value="DUF716"/>
</dbReference>
<feature type="transmembrane region" description="Helical" evidence="6">
    <location>
        <begin position="154"/>
        <end position="175"/>
    </location>
</feature>
<evidence type="ECO:0000256" key="6">
    <source>
        <dbReference type="SAM" id="Phobius"/>
    </source>
</evidence>
<evidence type="ECO:0000313" key="7">
    <source>
        <dbReference type="EMBL" id="OVA16201.1"/>
    </source>
</evidence>
<feature type="transmembrane region" description="Helical" evidence="6">
    <location>
        <begin position="187"/>
        <end position="205"/>
    </location>
</feature>
<accession>A0A200R0J3</accession>
<evidence type="ECO:0000256" key="3">
    <source>
        <dbReference type="ARBA" id="ARBA00022692"/>
    </source>
</evidence>
<dbReference type="AlphaFoldDB" id="A0A200R0J3"/>
<evidence type="ECO:0008006" key="9">
    <source>
        <dbReference type="Google" id="ProtNLM"/>
    </source>
</evidence>
<evidence type="ECO:0000256" key="2">
    <source>
        <dbReference type="ARBA" id="ARBA00006948"/>
    </source>
</evidence>
<comment type="subcellular location">
    <subcellularLocation>
        <location evidence="1">Membrane</location>
        <topology evidence="1">Multi-pass membrane protein</topology>
    </subcellularLocation>
</comment>
<dbReference type="GO" id="GO:0016020">
    <property type="term" value="C:membrane"/>
    <property type="evidence" value="ECO:0007669"/>
    <property type="project" value="UniProtKB-SubCell"/>
</dbReference>
<dbReference type="OrthoDB" id="551896at2759"/>
<feature type="transmembrane region" description="Helical" evidence="6">
    <location>
        <begin position="243"/>
        <end position="261"/>
    </location>
</feature>
<dbReference type="PANTHER" id="PTHR46285">
    <property type="entry name" value="PROTEINASE INHIBITOR I4, SERPIN (DUF716)-RELATED"/>
    <property type="match status" value="1"/>
</dbReference>
<dbReference type="InParanoid" id="A0A200R0J3"/>
<protein>
    <recommendedName>
        <fullName evidence="9">Transmembrane protein 45B</fullName>
    </recommendedName>
</protein>
<dbReference type="PANTHER" id="PTHR46285:SF3">
    <property type="entry name" value="PROTEINASE INHIBITOR I4, SERPIN (DUF716)"/>
    <property type="match status" value="1"/>
</dbReference>
<evidence type="ECO:0000313" key="8">
    <source>
        <dbReference type="Proteomes" id="UP000195402"/>
    </source>
</evidence>
<comment type="similarity">
    <text evidence="2">Belongs to the TMEM45 family.</text>
</comment>
<keyword evidence="5 6" id="KW-0472">Membrane</keyword>
<dbReference type="Proteomes" id="UP000195402">
    <property type="component" value="Unassembled WGS sequence"/>
</dbReference>
<feature type="transmembrane region" description="Helical" evidence="6">
    <location>
        <begin position="53"/>
        <end position="72"/>
    </location>
</feature>
<keyword evidence="3 6" id="KW-0812">Transmembrane</keyword>
<evidence type="ECO:0000256" key="1">
    <source>
        <dbReference type="ARBA" id="ARBA00004141"/>
    </source>
</evidence>
<gene>
    <name evidence="7" type="ORF">BVC80_951g4</name>
</gene>
<keyword evidence="8" id="KW-1185">Reference proteome</keyword>
<proteinExistence type="inferred from homology"/>
<feature type="transmembrane region" description="Helical" evidence="6">
    <location>
        <begin position="123"/>
        <end position="142"/>
    </location>
</feature>
<organism evidence="7 8">
    <name type="scientific">Macleaya cordata</name>
    <name type="common">Five-seeded plume-poppy</name>
    <name type="synonym">Bocconia cordata</name>
    <dbReference type="NCBI Taxonomy" id="56857"/>
    <lineage>
        <taxon>Eukaryota</taxon>
        <taxon>Viridiplantae</taxon>
        <taxon>Streptophyta</taxon>
        <taxon>Embryophyta</taxon>
        <taxon>Tracheophyta</taxon>
        <taxon>Spermatophyta</taxon>
        <taxon>Magnoliopsida</taxon>
        <taxon>Ranunculales</taxon>
        <taxon>Papaveraceae</taxon>
        <taxon>Papaveroideae</taxon>
        <taxon>Macleaya</taxon>
    </lineage>
</organism>
<dbReference type="Pfam" id="PF04819">
    <property type="entry name" value="DUF716"/>
    <property type="match status" value="1"/>
</dbReference>
<keyword evidence="4 6" id="KW-1133">Transmembrane helix</keyword>
<evidence type="ECO:0000256" key="5">
    <source>
        <dbReference type="ARBA" id="ARBA00023136"/>
    </source>
</evidence>
<feature type="transmembrane region" description="Helical" evidence="6">
    <location>
        <begin position="12"/>
        <end position="32"/>
    </location>
</feature>
<sequence length="315" mass="35958">MGTLIGHVAPGVGFLVIGLWHLFNNIKLHALYPADSYTSSPWFRAPSIKYLELYLIIAGSTLSIAMELFIGPDRHQPFDPDGTIPSNHLHNFEHSSISMSLIIYAVFAILFDRIRLKTATHDGLAYMLAAFAFSQQFLLFHLHSADHMGVEGQYHLLLQLVILVSLITTLMGIGFPKSFLVSFVRSLSILFQGVWFIVMGFMLWIPEFIPKGCFMNFEESHFVVRCHGDHALHRAKSLVNLQFNWLLSMIVVFSMSMYIILNKIYGGKVEYLSINKTDEEQEKEEIQDVELQKVFDESRSFIHIGKAMPPIDMER</sequence>
<comment type="caution">
    <text evidence="7">The sequence shown here is derived from an EMBL/GenBank/DDBJ whole genome shotgun (WGS) entry which is preliminary data.</text>
</comment>
<dbReference type="EMBL" id="MVGT01000616">
    <property type="protein sequence ID" value="OVA16201.1"/>
    <property type="molecule type" value="Genomic_DNA"/>
</dbReference>
<reference evidence="7 8" key="1">
    <citation type="journal article" date="2017" name="Mol. Plant">
        <title>The Genome of Medicinal Plant Macleaya cordata Provides New Insights into Benzylisoquinoline Alkaloids Metabolism.</title>
        <authorList>
            <person name="Liu X."/>
            <person name="Liu Y."/>
            <person name="Huang P."/>
            <person name="Ma Y."/>
            <person name="Qing Z."/>
            <person name="Tang Q."/>
            <person name="Cao H."/>
            <person name="Cheng P."/>
            <person name="Zheng Y."/>
            <person name="Yuan Z."/>
            <person name="Zhou Y."/>
            <person name="Liu J."/>
            <person name="Tang Z."/>
            <person name="Zhuo Y."/>
            <person name="Zhang Y."/>
            <person name="Yu L."/>
            <person name="Huang J."/>
            <person name="Yang P."/>
            <person name="Peng Q."/>
            <person name="Zhang J."/>
            <person name="Jiang W."/>
            <person name="Zhang Z."/>
            <person name="Lin K."/>
            <person name="Ro D.K."/>
            <person name="Chen X."/>
            <person name="Xiong X."/>
            <person name="Shang Y."/>
            <person name="Huang S."/>
            <person name="Zeng J."/>
        </authorList>
    </citation>
    <scope>NUCLEOTIDE SEQUENCE [LARGE SCALE GENOMIC DNA]</scope>
    <source>
        <strain evidence="8">cv. BLH2017</strain>
        <tissue evidence="7">Root</tissue>
    </source>
</reference>
<feature type="transmembrane region" description="Helical" evidence="6">
    <location>
        <begin position="92"/>
        <end position="111"/>
    </location>
</feature>
<evidence type="ECO:0000256" key="4">
    <source>
        <dbReference type="ARBA" id="ARBA00022989"/>
    </source>
</evidence>